<dbReference type="AlphaFoldDB" id="A0A2I4B139"/>
<organism evidence="3 4">
    <name type="scientific">Austrofundulus limnaeus</name>
    <name type="common">Annual killifish</name>
    <dbReference type="NCBI Taxonomy" id="52670"/>
    <lineage>
        <taxon>Eukaryota</taxon>
        <taxon>Metazoa</taxon>
        <taxon>Chordata</taxon>
        <taxon>Craniata</taxon>
        <taxon>Vertebrata</taxon>
        <taxon>Euteleostomi</taxon>
        <taxon>Actinopterygii</taxon>
        <taxon>Neopterygii</taxon>
        <taxon>Teleostei</taxon>
        <taxon>Neoteleostei</taxon>
        <taxon>Acanthomorphata</taxon>
        <taxon>Ovalentaria</taxon>
        <taxon>Atherinomorphae</taxon>
        <taxon>Cyprinodontiformes</taxon>
        <taxon>Rivulidae</taxon>
        <taxon>Austrofundulus</taxon>
    </lineage>
</organism>
<feature type="compositionally biased region" description="Basic and acidic residues" evidence="2">
    <location>
        <begin position="115"/>
        <end position="128"/>
    </location>
</feature>
<evidence type="ECO:0000313" key="3">
    <source>
        <dbReference type="Proteomes" id="UP000192220"/>
    </source>
</evidence>
<name>A0A2I4B139_AUSLI</name>
<feature type="compositionally biased region" description="Basic and acidic residues" evidence="2">
    <location>
        <begin position="13"/>
        <end position="27"/>
    </location>
</feature>
<dbReference type="STRING" id="52670.A0A2I4B139"/>
<dbReference type="OrthoDB" id="200110at2759"/>
<dbReference type="InterPro" id="IPR029090">
    <property type="entry name" value="DUF4659"/>
</dbReference>
<dbReference type="KEGG" id="alim:106515921"/>
<reference evidence="4" key="1">
    <citation type="submission" date="2025-08" db="UniProtKB">
        <authorList>
            <consortium name="RefSeq"/>
        </authorList>
    </citation>
    <scope>IDENTIFICATION</scope>
    <source>
        <strain evidence="4">Quisiro</strain>
        <tissue evidence="4">Liver</tissue>
    </source>
</reference>
<dbReference type="PANTHER" id="PTHR33663">
    <property type="entry name" value="COILED-COIL DOMAIN-CONTAINING PROTEIN 177"/>
    <property type="match status" value="1"/>
</dbReference>
<evidence type="ECO:0000313" key="4">
    <source>
        <dbReference type="RefSeq" id="XP_013861438.1"/>
    </source>
</evidence>
<evidence type="ECO:0000256" key="2">
    <source>
        <dbReference type="SAM" id="MobiDB-lite"/>
    </source>
</evidence>
<protein>
    <submittedName>
        <fullName evidence="4">Coiled-coil domain-containing protein 177</fullName>
    </submittedName>
</protein>
<dbReference type="GeneID" id="106515921"/>
<dbReference type="InParanoid" id="A0A2I4B139"/>
<feature type="compositionally biased region" description="Basic and acidic residues" evidence="2">
    <location>
        <begin position="487"/>
        <end position="509"/>
    </location>
</feature>
<accession>A0A2I4B139</accession>
<sequence>MGELGSSPPVFCLDHKNSESAGTDRIRSTSRVLQESCPPPLGIKPVQLLIKSLNDLIAERRNVTCEAMRVMHESYEKERSKALQKCPGREQGGIIQASGSRWPRGNVAANMEASTETKVKEPTSDSRTPEPNPYADLCFRGKPACRSRCSAEKRDPERSTTCSLTLGDLRCSPAAEATLQRLTEEIRRKTCVTVSERDRKIAALVLVKHEEEQERLRLSQQEEQKQQEVRRQEEAQQAQAEKERRRKLRQSMRLWHVELEARSRMRLLQEEEKAGQLEQEALLQEDRWRRLKEEVEAQRREKLEGARKEAEERKRYQEKLLREKEEMEKREQERRRRAAAEMEEKACRSKLLREKREQRRLQEENRRELLRHILLRKHLEQRTEEEEAQTRSTLEEKLRRSAEKRAQAVEAQLQELQERSAREQEQLRRARLRAELQSAQQLAHKHLLVQTSQLRTQRASLNASSLLRSRAQQTREHNQHRQVCHRRLQEEMQREEEATTKARENYVSAKERRRERLLRQREQLQEEAQRLTRASFYMMDGVRQQTRSRTFDQMALEARLTTSVRRMKL</sequence>
<feature type="region of interest" description="Disordered" evidence="2">
    <location>
        <begin position="463"/>
        <end position="509"/>
    </location>
</feature>
<feature type="coiled-coil region" evidence="1">
    <location>
        <begin position="206"/>
        <end position="372"/>
    </location>
</feature>
<dbReference type="PANTHER" id="PTHR33663:SF3">
    <property type="entry name" value="COILED-COIL DOMAIN-CONTAINING PROTEIN 185"/>
    <property type="match status" value="1"/>
</dbReference>
<proteinExistence type="predicted"/>
<feature type="coiled-coil region" evidence="1">
    <location>
        <begin position="399"/>
        <end position="442"/>
    </location>
</feature>
<feature type="region of interest" description="Disordered" evidence="2">
    <location>
        <begin position="111"/>
        <end position="134"/>
    </location>
</feature>
<dbReference type="Pfam" id="PF15558">
    <property type="entry name" value="DUF4659"/>
    <property type="match status" value="1"/>
</dbReference>
<dbReference type="Proteomes" id="UP000192220">
    <property type="component" value="Unplaced"/>
</dbReference>
<gene>
    <name evidence="4" type="primary">LOC106515921</name>
</gene>
<keyword evidence="1" id="KW-0175">Coiled coil</keyword>
<evidence type="ECO:0000256" key="1">
    <source>
        <dbReference type="SAM" id="Coils"/>
    </source>
</evidence>
<keyword evidence="3" id="KW-1185">Reference proteome</keyword>
<dbReference type="RefSeq" id="XP_013861438.1">
    <property type="nucleotide sequence ID" value="XM_014005984.1"/>
</dbReference>
<feature type="region of interest" description="Disordered" evidence="2">
    <location>
        <begin position="1"/>
        <end position="27"/>
    </location>
</feature>